<feature type="compositionally biased region" description="Low complexity" evidence="1">
    <location>
        <begin position="106"/>
        <end position="128"/>
    </location>
</feature>
<dbReference type="SMART" id="SM00671">
    <property type="entry name" value="SEL1"/>
    <property type="match status" value="3"/>
</dbReference>
<feature type="region of interest" description="Disordered" evidence="1">
    <location>
        <begin position="266"/>
        <end position="285"/>
    </location>
</feature>
<reference evidence="2" key="1">
    <citation type="journal article" date="2023" name="PhytoFront">
        <title>Draft Genome Resources of Seven Strains of Tilletia horrida, Causal Agent of Kernel Smut of Rice.</title>
        <authorList>
            <person name="Khanal S."/>
            <person name="Antony Babu S."/>
            <person name="Zhou X.G."/>
        </authorList>
    </citation>
    <scope>NUCLEOTIDE SEQUENCE</scope>
    <source>
        <strain evidence="2">TX6</strain>
    </source>
</reference>
<organism evidence="2 3">
    <name type="scientific">Tilletia horrida</name>
    <dbReference type="NCBI Taxonomy" id="155126"/>
    <lineage>
        <taxon>Eukaryota</taxon>
        <taxon>Fungi</taxon>
        <taxon>Dikarya</taxon>
        <taxon>Basidiomycota</taxon>
        <taxon>Ustilaginomycotina</taxon>
        <taxon>Exobasidiomycetes</taxon>
        <taxon>Tilletiales</taxon>
        <taxon>Tilletiaceae</taxon>
        <taxon>Tilletia</taxon>
    </lineage>
</organism>
<evidence type="ECO:0008006" key="4">
    <source>
        <dbReference type="Google" id="ProtNLM"/>
    </source>
</evidence>
<dbReference type="GO" id="GO:0010972">
    <property type="term" value="P:negative regulation of G2/M transition of mitotic cell cycle"/>
    <property type="evidence" value="ECO:0007669"/>
    <property type="project" value="TreeGrafter"/>
</dbReference>
<dbReference type="InterPro" id="IPR052945">
    <property type="entry name" value="Mitotic_Regulator"/>
</dbReference>
<feature type="region of interest" description="Disordered" evidence="1">
    <location>
        <begin position="295"/>
        <end position="353"/>
    </location>
</feature>
<feature type="region of interest" description="Disordered" evidence="1">
    <location>
        <begin position="478"/>
        <end position="560"/>
    </location>
</feature>
<feature type="region of interest" description="Disordered" evidence="1">
    <location>
        <begin position="228"/>
        <end position="258"/>
    </location>
</feature>
<gene>
    <name evidence="2" type="ORF">OC846_001988</name>
</gene>
<feature type="compositionally biased region" description="Polar residues" evidence="1">
    <location>
        <begin position="167"/>
        <end position="183"/>
    </location>
</feature>
<feature type="compositionally biased region" description="Low complexity" evidence="1">
    <location>
        <begin position="489"/>
        <end position="504"/>
    </location>
</feature>
<feature type="compositionally biased region" description="Pro residues" evidence="1">
    <location>
        <begin position="540"/>
        <end position="553"/>
    </location>
</feature>
<dbReference type="InterPro" id="IPR006597">
    <property type="entry name" value="Sel1-like"/>
</dbReference>
<dbReference type="InterPro" id="IPR011990">
    <property type="entry name" value="TPR-like_helical_dom_sf"/>
</dbReference>
<feature type="compositionally biased region" description="Polar residues" evidence="1">
    <location>
        <begin position="505"/>
        <end position="539"/>
    </location>
</feature>
<sequence length="736" mass="79937">MQPQPQQPQQQQHPQHYQYRQHLLAHAYPSQDGPLSPLDALVRNGKNARREARNPSNAGPNNRINQSGRPPNDILSRATSLSRSTSIRTAHPTVVTDDQENESISHDVGSSSSSSGTTSLSKSSFSSLGRRDSVDTVRSSEFGDDGRWARAWTKRPDDEESIFDDGASSQWDAQSARSVSISWDPTKPVSDEEEYRQARSALQDSSISVDPQVKVDNSARPLEESLLHSQVNLKSRPPDQTFAPQVRSSASSAGQIQALSSASFPSTAAPVGLSKGPPPPLAPANILNQAAAGNHFIAPTSPPGSHLRSPRGHPAGRPPPPPPSSYNDYSPSGRPISGRYEDPNTNNTNPYVSQQDWTASLGRHRAAVLAAHDGRASLVSDLDVETLRLDGSSSRRSSTSTIRLDYSASNPRSLHPPGSPQLSSPKRRSAETWRGRLSSEMQRANAAQAVAQYEQQETALLKHENGHRDLADRHVSISHQKPRAIPQRSASQDDYASTTSDSYSNFPSSQSFANTAGSSSHSNIKPNGALSVNSHASSSRPPPPPPPPIPKAAPKPVSTAEELLSRGIEYHEAGDLSRSVFYLERSAKVEGGCVVGMCMYGMALREGWGAKKDPRRGFEWIQAAATRAGELLKVNQPRTEAEINALKSELKLSVYELGKCYCYGWGVKMDKRMALEYFELAAKLGDADAQAEAGALYATGKGCKKDLRTAARYYRMAEAQGYDTVGLSWIHKEKYL</sequence>
<evidence type="ECO:0000256" key="1">
    <source>
        <dbReference type="SAM" id="MobiDB-lite"/>
    </source>
</evidence>
<dbReference type="Proteomes" id="UP001176517">
    <property type="component" value="Unassembled WGS sequence"/>
</dbReference>
<feature type="region of interest" description="Disordered" evidence="1">
    <location>
        <begin position="391"/>
        <end position="445"/>
    </location>
</feature>
<keyword evidence="3" id="KW-1185">Reference proteome</keyword>
<protein>
    <recommendedName>
        <fullName evidence="4">HCP-like protein</fullName>
    </recommendedName>
</protein>
<accession>A0AAN6GRY4</accession>
<name>A0AAN6GRY4_9BASI</name>
<dbReference type="AlphaFoldDB" id="A0AAN6GRY4"/>
<dbReference type="EMBL" id="JAPDMZ010000034">
    <property type="protein sequence ID" value="KAK0554738.1"/>
    <property type="molecule type" value="Genomic_DNA"/>
</dbReference>
<dbReference type="Gene3D" id="1.25.40.10">
    <property type="entry name" value="Tetratricopeptide repeat domain"/>
    <property type="match status" value="1"/>
</dbReference>
<feature type="region of interest" description="Disordered" evidence="1">
    <location>
        <begin position="1"/>
        <end position="214"/>
    </location>
</feature>
<feature type="compositionally biased region" description="Polar residues" evidence="1">
    <location>
        <begin position="343"/>
        <end position="353"/>
    </location>
</feature>
<dbReference type="Pfam" id="PF08238">
    <property type="entry name" value="Sel1"/>
    <property type="match status" value="3"/>
</dbReference>
<evidence type="ECO:0000313" key="3">
    <source>
        <dbReference type="Proteomes" id="UP001176517"/>
    </source>
</evidence>
<feature type="compositionally biased region" description="Polar residues" evidence="1">
    <location>
        <begin position="54"/>
        <end position="69"/>
    </location>
</feature>
<proteinExistence type="predicted"/>
<dbReference type="PANTHER" id="PTHR43628">
    <property type="entry name" value="ACTIVATOR OF C KINASE PROTEIN 1-RELATED"/>
    <property type="match status" value="1"/>
</dbReference>
<evidence type="ECO:0000313" key="2">
    <source>
        <dbReference type="EMBL" id="KAK0554738.1"/>
    </source>
</evidence>
<feature type="compositionally biased region" description="Polar residues" evidence="1">
    <location>
        <begin position="242"/>
        <end position="258"/>
    </location>
</feature>
<dbReference type="GO" id="GO:0032153">
    <property type="term" value="C:cell division site"/>
    <property type="evidence" value="ECO:0007669"/>
    <property type="project" value="TreeGrafter"/>
</dbReference>
<dbReference type="SUPFAM" id="SSF81901">
    <property type="entry name" value="HCP-like"/>
    <property type="match status" value="1"/>
</dbReference>
<feature type="compositionally biased region" description="Low complexity" evidence="1">
    <location>
        <begin position="74"/>
        <end position="90"/>
    </location>
</feature>
<feature type="compositionally biased region" description="Low complexity" evidence="1">
    <location>
        <begin position="392"/>
        <end position="401"/>
    </location>
</feature>
<dbReference type="PANTHER" id="PTHR43628:SF1">
    <property type="entry name" value="CHITIN SYNTHASE REGULATORY FACTOR 2-RELATED"/>
    <property type="match status" value="1"/>
</dbReference>
<feature type="compositionally biased region" description="Low complexity" evidence="1">
    <location>
        <begin position="1"/>
        <end position="22"/>
    </location>
</feature>
<comment type="caution">
    <text evidence="2">The sequence shown here is derived from an EMBL/GenBank/DDBJ whole genome shotgun (WGS) entry which is preliminary data.</text>
</comment>
<feature type="compositionally biased region" description="Polar residues" evidence="1">
    <location>
        <begin position="200"/>
        <end position="209"/>
    </location>
</feature>